<reference evidence="2 3" key="1">
    <citation type="journal article" date="2014" name="Genome Biol.">
        <title>Transcriptome and methylome profiling reveals relics of genome dominance in the mesopolyploid Brassica oleracea.</title>
        <authorList>
            <person name="Parkin I.A."/>
            <person name="Koh C."/>
            <person name="Tang H."/>
            <person name="Robinson S.J."/>
            <person name="Kagale S."/>
            <person name="Clarke W.E."/>
            <person name="Town C.D."/>
            <person name="Nixon J."/>
            <person name="Krishnakumar V."/>
            <person name="Bidwell S.L."/>
            <person name="Denoeud F."/>
            <person name="Belcram H."/>
            <person name="Links M.G."/>
            <person name="Just J."/>
            <person name="Clarke C."/>
            <person name="Bender T."/>
            <person name="Huebert T."/>
            <person name="Mason A.S."/>
            <person name="Pires J.C."/>
            <person name="Barker G."/>
            <person name="Moore J."/>
            <person name="Walley P.G."/>
            <person name="Manoli S."/>
            <person name="Batley J."/>
            <person name="Edwards D."/>
            <person name="Nelson M.N."/>
            <person name="Wang X."/>
            <person name="Paterson A.H."/>
            <person name="King G."/>
            <person name="Bancroft I."/>
            <person name="Chalhoub B."/>
            <person name="Sharpe A.G."/>
        </authorList>
    </citation>
    <scope>NUCLEOTIDE SEQUENCE</scope>
    <source>
        <strain evidence="2 3">cv. TO1000</strain>
    </source>
</reference>
<proteinExistence type="predicted"/>
<dbReference type="InterPro" id="IPR050796">
    <property type="entry name" value="SCF_F-box_component"/>
</dbReference>
<evidence type="ECO:0000259" key="1">
    <source>
        <dbReference type="Pfam" id="PF07734"/>
    </source>
</evidence>
<organism evidence="2 3">
    <name type="scientific">Brassica oleracea var. oleracea</name>
    <dbReference type="NCBI Taxonomy" id="109376"/>
    <lineage>
        <taxon>Eukaryota</taxon>
        <taxon>Viridiplantae</taxon>
        <taxon>Streptophyta</taxon>
        <taxon>Embryophyta</taxon>
        <taxon>Tracheophyta</taxon>
        <taxon>Spermatophyta</taxon>
        <taxon>Magnoliopsida</taxon>
        <taxon>eudicotyledons</taxon>
        <taxon>Gunneridae</taxon>
        <taxon>Pentapetalae</taxon>
        <taxon>rosids</taxon>
        <taxon>malvids</taxon>
        <taxon>Brassicales</taxon>
        <taxon>Brassicaceae</taxon>
        <taxon>Brassiceae</taxon>
        <taxon>Brassica</taxon>
    </lineage>
</organism>
<dbReference type="Pfam" id="PF07734">
    <property type="entry name" value="FBA_1"/>
    <property type="match status" value="1"/>
</dbReference>
<sequence length="177" mass="20359">MGRVCVSKNWKTTIDSRPLQKQQLIRRRRQSRDADDVLFVCIHDYSDYEDGRMRIVLGSQVICTVMLPFPIIEVCHGSCDGLLCLAYFFTPNFVINPLTGWHQSFPLSRFQQLCLECFDKGDYSICIAKIGFGKDKLRGTYKPVWLYNSSEFGLDNVTTCEVFDFGTNAWRYLLPAG</sequence>
<dbReference type="PANTHER" id="PTHR31672">
    <property type="entry name" value="BNACNNG10540D PROTEIN"/>
    <property type="match status" value="1"/>
</dbReference>
<dbReference type="OMA" id="TGWHQSF"/>
<keyword evidence="3" id="KW-1185">Reference proteome</keyword>
<reference evidence="2" key="2">
    <citation type="submission" date="2015-03" db="UniProtKB">
        <authorList>
            <consortium name="EnsemblPlants"/>
        </authorList>
    </citation>
    <scope>IDENTIFICATION</scope>
</reference>
<dbReference type="Proteomes" id="UP000032141">
    <property type="component" value="Chromosome C6"/>
</dbReference>
<evidence type="ECO:0000313" key="3">
    <source>
        <dbReference type="Proteomes" id="UP000032141"/>
    </source>
</evidence>
<dbReference type="HOGENOM" id="CLU_113046_0_0_1"/>
<name>A0A0D3CR05_BRAOL</name>
<accession>A0A0D3CR05</accession>
<dbReference type="Gramene" id="Bo6g034510.1">
    <property type="protein sequence ID" value="Bo6g034510.1"/>
    <property type="gene ID" value="Bo6g034510"/>
</dbReference>
<dbReference type="EnsemblPlants" id="Bo6g034510.1">
    <property type="protein sequence ID" value="Bo6g034510.1"/>
    <property type="gene ID" value="Bo6g034510"/>
</dbReference>
<dbReference type="InterPro" id="IPR006527">
    <property type="entry name" value="F-box-assoc_dom_typ1"/>
</dbReference>
<feature type="domain" description="F-box associated beta-propeller type 1" evidence="1">
    <location>
        <begin position="68"/>
        <end position="173"/>
    </location>
</feature>
<dbReference type="PANTHER" id="PTHR31672:SF13">
    <property type="entry name" value="F-BOX PROTEIN CPR30-LIKE"/>
    <property type="match status" value="1"/>
</dbReference>
<evidence type="ECO:0000313" key="2">
    <source>
        <dbReference type="EnsemblPlants" id="Bo6g034510.1"/>
    </source>
</evidence>
<protein>
    <recommendedName>
        <fullName evidence="1">F-box associated beta-propeller type 1 domain-containing protein</fullName>
    </recommendedName>
</protein>
<dbReference type="AlphaFoldDB" id="A0A0D3CR05"/>